<dbReference type="GO" id="GO:0005764">
    <property type="term" value="C:lysosome"/>
    <property type="evidence" value="ECO:0007669"/>
    <property type="project" value="TreeGrafter"/>
</dbReference>
<dbReference type="InterPro" id="IPR015883">
    <property type="entry name" value="Glyco_hydro_20_cat"/>
</dbReference>
<protein>
    <recommendedName>
        <fullName evidence="3">beta-N-acetylhexosaminidase</fullName>
        <ecNumber evidence="3">3.2.1.52</ecNumber>
    </recommendedName>
</protein>
<evidence type="ECO:0000256" key="3">
    <source>
        <dbReference type="ARBA" id="ARBA00012663"/>
    </source>
</evidence>
<evidence type="ECO:0000313" key="12">
    <source>
        <dbReference type="EMBL" id="CAF3898222.1"/>
    </source>
</evidence>
<comment type="caution">
    <text evidence="12">The sequence shown here is derived from an EMBL/GenBank/DDBJ whole genome shotgun (WGS) entry which is preliminary data.</text>
</comment>
<evidence type="ECO:0000259" key="9">
    <source>
        <dbReference type="Pfam" id="PF00728"/>
    </source>
</evidence>
<comment type="similarity">
    <text evidence="2">Belongs to the glycosyl hydrolase 20 family.</text>
</comment>
<evidence type="ECO:0000256" key="5">
    <source>
        <dbReference type="ARBA" id="ARBA00023180"/>
    </source>
</evidence>
<dbReference type="Pfam" id="PF00728">
    <property type="entry name" value="Glyco_hydro_20"/>
    <property type="match status" value="1"/>
</dbReference>
<dbReference type="InterPro" id="IPR029019">
    <property type="entry name" value="HEX_eukaryotic_N"/>
</dbReference>
<comment type="catalytic activity">
    <reaction evidence="1">
        <text>Hydrolysis of terminal non-reducing N-acetyl-D-hexosamine residues in N-acetyl-beta-D-hexosaminides.</text>
        <dbReference type="EC" id="3.2.1.52"/>
    </reaction>
</comment>
<dbReference type="GO" id="GO:0005975">
    <property type="term" value="P:carbohydrate metabolic process"/>
    <property type="evidence" value="ECO:0007669"/>
    <property type="project" value="InterPro"/>
</dbReference>
<evidence type="ECO:0000256" key="4">
    <source>
        <dbReference type="ARBA" id="ARBA00022801"/>
    </source>
</evidence>
<gene>
    <name evidence="11" type="ORF">IZO911_LOCUS20145</name>
    <name evidence="12" type="ORF">KXQ929_LOCUS22667</name>
</gene>
<organism evidence="12 13">
    <name type="scientific">Adineta steineri</name>
    <dbReference type="NCBI Taxonomy" id="433720"/>
    <lineage>
        <taxon>Eukaryota</taxon>
        <taxon>Metazoa</taxon>
        <taxon>Spiralia</taxon>
        <taxon>Gnathifera</taxon>
        <taxon>Rotifera</taxon>
        <taxon>Eurotatoria</taxon>
        <taxon>Bdelloidea</taxon>
        <taxon>Adinetida</taxon>
        <taxon>Adinetidae</taxon>
        <taxon>Adineta</taxon>
    </lineage>
</organism>
<dbReference type="SUPFAM" id="SSF55545">
    <property type="entry name" value="beta-N-acetylhexosaminidase-like domain"/>
    <property type="match status" value="1"/>
</dbReference>
<evidence type="ECO:0000313" key="11">
    <source>
        <dbReference type="EMBL" id="CAF1047573.1"/>
    </source>
</evidence>
<dbReference type="GO" id="GO:0016020">
    <property type="term" value="C:membrane"/>
    <property type="evidence" value="ECO:0007669"/>
    <property type="project" value="TreeGrafter"/>
</dbReference>
<dbReference type="EMBL" id="CAJOBB010001747">
    <property type="protein sequence ID" value="CAF3898222.1"/>
    <property type="molecule type" value="Genomic_DNA"/>
</dbReference>
<dbReference type="PANTHER" id="PTHR22600:SF21">
    <property type="entry name" value="BETA-HEXOSAMINIDASE A"/>
    <property type="match status" value="1"/>
</dbReference>
<evidence type="ECO:0000256" key="8">
    <source>
        <dbReference type="SAM" id="MobiDB-lite"/>
    </source>
</evidence>
<dbReference type="SUPFAM" id="SSF51445">
    <property type="entry name" value="(Trans)glycosidases"/>
    <property type="match status" value="1"/>
</dbReference>
<evidence type="ECO:0000256" key="6">
    <source>
        <dbReference type="ARBA" id="ARBA00023295"/>
    </source>
</evidence>
<dbReference type="PANTHER" id="PTHR22600">
    <property type="entry name" value="BETA-HEXOSAMINIDASE"/>
    <property type="match status" value="1"/>
</dbReference>
<name>A0A819HHL2_9BILA</name>
<dbReference type="EC" id="3.2.1.52" evidence="3"/>
<accession>A0A819HHL2</accession>
<feature type="domain" description="Glycoside hydrolase family 20 catalytic" evidence="9">
    <location>
        <begin position="187"/>
        <end position="497"/>
    </location>
</feature>
<dbReference type="InterPro" id="IPR029018">
    <property type="entry name" value="Hex-like_dom2"/>
</dbReference>
<dbReference type="GO" id="GO:0004563">
    <property type="term" value="F:beta-N-acetylhexosaminidase activity"/>
    <property type="evidence" value="ECO:0007669"/>
    <property type="project" value="UniProtKB-EC"/>
</dbReference>
<reference evidence="12" key="1">
    <citation type="submission" date="2021-02" db="EMBL/GenBank/DDBJ databases">
        <authorList>
            <person name="Nowell W R."/>
        </authorList>
    </citation>
    <scope>NUCLEOTIDE SEQUENCE</scope>
</reference>
<evidence type="ECO:0000256" key="7">
    <source>
        <dbReference type="PIRSR" id="PIRSR625705-1"/>
    </source>
</evidence>
<dbReference type="GO" id="GO:0006689">
    <property type="term" value="P:ganglioside catabolic process"/>
    <property type="evidence" value="ECO:0007669"/>
    <property type="project" value="TreeGrafter"/>
</dbReference>
<feature type="active site" description="Proton donor" evidence="7">
    <location>
        <position position="340"/>
    </location>
</feature>
<dbReference type="Proteomes" id="UP000663868">
    <property type="component" value="Unassembled WGS sequence"/>
</dbReference>
<dbReference type="InterPro" id="IPR025705">
    <property type="entry name" value="Beta_hexosaminidase_sua/sub"/>
</dbReference>
<feature type="compositionally biased region" description="Acidic residues" evidence="8">
    <location>
        <begin position="1"/>
        <end position="11"/>
    </location>
</feature>
<dbReference type="GO" id="GO:0030203">
    <property type="term" value="P:glycosaminoglycan metabolic process"/>
    <property type="evidence" value="ECO:0007669"/>
    <property type="project" value="TreeGrafter"/>
</dbReference>
<dbReference type="Gene3D" id="3.30.379.10">
    <property type="entry name" value="Chitobiase/beta-hexosaminidase domain 2-like"/>
    <property type="match status" value="1"/>
</dbReference>
<evidence type="ECO:0000313" key="13">
    <source>
        <dbReference type="Proteomes" id="UP000663868"/>
    </source>
</evidence>
<keyword evidence="4" id="KW-0378">Hydrolase</keyword>
<dbReference type="Gene3D" id="3.20.20.80">
    <property type="entry name" value="Glycosidases"/>
    <property type="match status" value="1"/>
</dbReference>
<keyword evidence="6" id="KW-0326">Glycosidase</keyword>
<proteinExistence type="inferred from homology"/>
<dbReference type="EMBL" id="CAJNOE010000207">
    <property type="protein sequence ID" value="CAF1047573.1"/>
    <property type="molecule type" value="Genomic_DNA"/>
</dbReference>
<dbReference type="Proteomes" id="UP000663860">
    <property type="component" value="Unassembled WGS sequence"/>
</dbReference>
<evidence type="ECO:0000256" key="1">
    <source>
        <dbReference type="ARBA" id="ARBA00001231"/>
    </source>
</evidence>
<keyword evidence="5" id="KW-0325">Glycoprotein</keyword>
<feature type="domain" description="Beta-hexosaminidase eukaryotic type N-terminal" evidence="10">
    <location>
        <begin position="49"/>
        <end position="164"/>
    </location>
</feature>
<dbReference type="PRINTS" id="PR00738">
    <property type="entry name" value="GLHYDRLASE20"/>
</dbReference>
<evidence type="ECO:0000259" key="10">
    <source>
        <dbReference type="Pfam" id="PF14845"/>
    </source>
</evidence>
<dbReference type="InterPro" id="IPR017853">
    <property type="entry name" value="GH"/>
</dbReference>
<dbReference type="AlphaFoldDB" id="A0A819HHL2"/>
<evidence type="ECO:0000256" key="2">
    <source>
        <dbReference type="ARBA" id="ARBA00006285"/>
    </source>
</evidence>
<feature type="region of interest" description="Disordered" evidence="8">
    <location>
        <begin position="1"/>
        <end position="35"/>
    </location>
</feature>
<sequence>MSEDVDTDDSESSLSDNVHAVSNQKPSKHQKLHDHHHENIFISKNISVIPMPKIIDMKHSTLLLSDDFSITSNQKPSKYLKLALARYSKYISSLTGLSIKVHQNLPPSKNTLTIDCSSSNSDEDNYPTLGEDESYILNITETGSYLSGSTLTGIIRGLSTFVQLIEKDTSSHKNYIPCVNIVDRPRFPWRGLLLDVSRHWMPVNVVERTLNAMELGKLNVLHLHLSDDQGFRVESIEHNLLHDRKDFFTQKDIRHLVEFAKQRRIRIVPEFDIPGHTTSWFVGYPELATEPGTYQIGTTWGVMKPTMDPTKDSTYKFLDSFFREMTALFPDEYFHIGGDEVEGSQWRQSPAVQKFINQNNLGNNQGLQAYFNKRIQAMLEKHKKIMVGWEEILEDLQIDKDAVIHSWKSRASLTDAVRKGYQSLLSNGYYLDHLQSSMKHYKVEPISNSELQSLNKEQRSRILGGQGCMWSEYVSQDTVDSRLWPRSFVIAERFWSPYTIDAEKSFNKRHFRMNHLLDKMQTGVTHLSTYKLKLETLLTNSNKKHVLLHPFIILADLCEPNGMGDRSDTHRYNANTPLTTFTDALQSESETVWKLENLPIDDKRFRDIFQAWSLNHVRLQPLFDNSEKNKNQQLWVQDVEQISKNLVDIGQIGMRILDYKSKKILHHDKNNSMNTWTLSHWISHHTTLLKQLENQVREVRLVAVRPVRRLLDSINTNT</sequence>
<dbReference type="Pfam" id="PF14845">
    <property type="entry name" value="Glycohydro_20b2"/>
    <property type="match status" value="1"/>
</dbReference>